<name>A0ABV8QC35_9MICO</name>
<evidence type="ECO:0000259" key="1">
    <source>
        <dbReference type="Pfam" id="PF06114"/>
    </source>
</evidence>
<proteinExistence type="predicted"/>
<feature type="domain" description="IrrE N-terminal-like" evidence="1">
    <location>
        <begin position="24"/>
        <end position="89"/>
    </location>
</feature>
<dbReference type="Pfam" id="PF06114">
    <property type="entry name" value="Peptidase_M78"/>
    <property type="match status" value="1"/>
</dbReference>
<comment type="caution">
    <text evidence="2">The sequence shown here is derived from an EMBL/GenBank/DDBJ whole genome shotgun (WGS) entry which is preliminary data.</text>
</comment>
<dbReference type="RefSeq" id="WP_390231660.1">
    <property type="nucleotide sequence ID" value="NZ_JBHSCN010000018.1"/>
</dbReference>
<keyword evidence="3" id="KW-1185">Reference proteome</keyword>
<accession>A0ABV8QC35</accession>
<reference evidence="3" key="1">
    <citation type="journal article" date="2019" name="Int. J. Syst. Evol. Microbiol.">
        <title>The Global Catalogue of Microorganisms (GCM) 10K type strain sequencing project: providing services to taxonomists for standard genome sequencing and annotation.</title>
        <authorList>
            <consortium name="The Broad Institute Genomics Platform"/>
            <consortium name="The Broad Institute Genome Sequencing Center for Infectious Disease"/>
            <person name="Wu L."/>
            <person name="Ma J."/>
        </authorList>
    </citation>
    <scope>NUCLEOTIDE SEQUENCE [LARGE SCALE GENOMIC DNA]</scope>
    <source>
        <strain evidence="3">CGMCC 1.10363</strain>
    </source>
</reference>
<protein>
    <submittedName>
        <fullName evidence="2">ImmA/IrrE family metallo-endopeptidase</fullName>
    </submittedName>
</protein>
<dbReference type="EMBL" id="JBHSCN010000018">
    <property type="protein sequence ID" value="MFC4245037.1"/>
    <property type="molecule type" value="Genomic_DNA"/>
</dbReference>
<organism evidence="2 3">
    <name type="scientific">Gryllotalpicola reticulitermitis</name>
    <dbReference type="NCBI Taxonomy" id="1184153"/>
    <lineage>
        <taxon>Bacteria</taxon>
        <taxon>Bacillati</taxon>
        <taxon>Actinomycetota</taxon>
        <taxon>Actinomycetes</taxon>
        <taxon>Micrococcales</taxon>
        <taxon>Microbacteriaceae</taxon>
        <taxon>Gryllotalpicola</taxon>
    </lineage>
</organism>
<evidence type="ECO:0000313" key="3">
    <source>
        <dbReference type="Proteomes" id="UP001595900"/>
    </source>
</evidence>
<dbReference type="InterPro" id="IPR010359">
    <property type="entry name" value="IrrE_HExxH"/>
</dbReference>
<dbReference type="Gene3D" id="1.10.10.2910">
    <property type="match status" value="1"/>
</dbReference>
<dbReference type="Proteomes" id="UP001595900">
    <property type="component" value="Unassembled WGS sequence"/>
</dbReference>
<sequence length="133" mass="15333">MHDSTDVPRVSEGHEYDPDFHAHCLGIQVLTRPLHASWGLWLPDHATIILGEGMTFARRRYTLTHEIGHALYGHRGTSDDNELEADRFAWSRIADPFEAIAKASRDATRKFFIRDRFMVDFEDWLVSPRVVVS</sequence>
<gene>
    <name evidence="2" type="ORF">ACFOYW_16845</name>
</gene>
<evidence type="ECO:0000313" key="2">
    <source>
        <dbReference type="EMBL" id="MFC4245037.1"/>
    </source>
</evidence>